<evidence type="ECO:0000313" key="2">
    <source>
        <dbReference type="EMBL" id="GAD16985.1"/>
    </source>
</evidence>
<dbReference type="eggNOG" id="ENOG50340I6">
    <property type="taxonomic scope" value="Bacteria"/>
</dbReference>
<feature type="transmembrane region" description="Helical" evidence="1">
    <location>
        <begin position="147"/>
        <end position="169"/>
    </location>
</feature>
<feature type="transmembrane region" description="Helical" evidence="1">
    <location>
        <begin position="292"/>
        <end position="315"/>
    </location>
</feature>
<keyword evidence="3" id="KW-1185">Reference proteome</keyword>
<dbReference type="STRING" id="1423780.FD05_GL002056"/>
<keyword evidence="1" id="KW-1133">Transmembrane helix</keyword>
<feature type="transmembrane region" description="Helical" evidence="1">
    <location>
        <begin position="190"/>
        <end position="209"/>
    </location>
</feature>
<feature type="transmembrane region" description="Helical" evidence="1">
    <location>
        <begin position="97"/>
        <end position="127"/>
    </location>
</feature>
<feature type="transmembrane region" description="Helical" evidence="1">
    <location>
        <begin position="12"/>
        <end position="34"/>
    </location>
</feature>
<dbReference type="EMBL" id="BASH01000004">
    <property type="protein sequence ID" value="GAD16985.1"/>
    <property type="molecule type" value="Genomic_DNA"/>
</dbReference>
<feature type="transmembrane region" description="Helical" evidence="1">
    <location>
        <begin position="425"/>
        <end position="443"/>
    </location>
</feature>
<comment type="caution">
    <text evidence="2">The sequence shown here is derived from an EMBL/GenBank/DDBJ whole genome shotgun (WGS) entry which is preliminary data.</text>
</comment>
<keyword evidence="1" id="KW-0472">Membrane</keyword>
<dbReference type="Proteomes" id="UP000016361">
    <property type="component" value="Unassembled WGS sequence"/>
</dbReference>
<feature type="transmembrane region" description="Helical" evidence="1">
    <location>
        <begin position="362"/>
        <end position="379"/>
    </location>
</feature>
<gene>
    <name evidence="2" type="ORF">LOT_1523</name>
</gene>
<evidence type="ECO:0008006" key="4">
    <source>
        <dbReference type="Google" id="ProtNLM"/>
    </source>
</evidence>
<sequence>MIWLQFKYSWKAWLGSSVLFLISSILMGMSYTGLISFAMVNQAALGPHNPTPVFIFPAIFGLITLFMVLSGVVRLMVQILSREYQQWEILGANPRQLSLIIGGQVALTGATSGVIGYFISIPAVNYFYSWAQSLVGKSWLPDGNLTFSWLALMATVLSITVICGGAGFMHSHKLFVNTRNEMINFKKSSVRPYSIIRLIVLVVSGGFLLQSYHSALTVTPLVRNTIRNGYHLEAISEYVGPMMEILFWGIVFFTAVTPIVLPWLIKGWTVTLPRRRDANINMAYRNTLFDRSYASSLVGPVLGGEFLLTGVTYITMTFPGSGGKEQFINAILSFAFYLGAPLIIILANVLTITIIVSKQHAADLNLMSLLGFTAVGAFIEKVWESIIYSFTFLIFSLLVNLPLFLTVRQIVMNTHNIRTLSMSSIWYWPMWLFVAMLLFIVIVDGWQVWRFSKKNVLAIG</sequence>
<reference evidence="3" key="1">
    <citation type="journal article" date="2013" name="Genome Announc.">
        <title>Draft Genome Sequence of D-Branched-Chain Amino Acid Producer Lactobacillus otakiensis JCM 15040T, Isolated from a Traditional Japanese Pickle.</title>
        <authorList>
            <person name="Doi K."/>
            <person name="Mori K."/>
            <person name="Mutaguchi Y."/>
            <person name="Tashiro K."/>
            <person name="Fujino Y."/>
            <person name="Ohmori T."/>
            <person name="Kuhara S."/>
            <person name="Ohshima T."/>
        </authorList>
    </citation>
    <scope>NUCLEOTIDE SEQUENCE [LARGE SCALE GENOMIC DNA]</scope>
    <source>
        <strain evidence="3">JCM 15040</strain>
    </source>
</reference>
<evidence type="ECO:0000313" key="3">
    <source>
        <dbReference type="Proteomes" id="UP000016361"/>
    </source>
</evidence>
<accession>S4PQ81</accession>
<protein>
    <recommendedName>
        <fullName evidence="4">ABC transporter permease</fullName>
    </recommendedName>
</protein>
<name>S4PQ81_9LACO</name>
<organism evidence="2 3">
    <name type="scientific">Lentilactobacillus otakiensis DSM 19908 = JCM 15040</name>
    <dbReference type="NCBI Taxonomy" id="1423780"/>
    <lineage>
        <taxon>Bacteria</taxon>
        <taxon>Bacillati</taxon>
        <taxon>Bacillota</taxon>
        <taxon>Bacilli</taxon>
        <taxon>Lactobacillales</taxon>
        <taxon>Lactobacillaceae</taxon>
        <taxon>Lentilactobacillus</taxon>
    </lineage>
</organism>
<feature type="transmembrane region" description="Helical" evidence="1">
    <location>
        <begin position="245"/>
        <end position="265"/>
    </location>
</feature>
<keyword evidence="1" id="KW-0812">Transmembrane</keyword>
<dbReference type="AlphaFoldDB" id="S4PQ81"/>
<feature type="transmembrane region" description="Helical" evidence="1">
    <location>
        <begin position="385"/>
        <end position="405"/>
    </location>
</feature>
<feature type="transmembrane region" description="Helical" evidence="1">
    <location>
        <begin position="327"/>
        <end position="350"/>
    </location>
</feature>
<proteinExistence type="predicted"/>
<evidence type="ECO:0000256" key="1">
    <source>
        <dbReference type="SAM" id="Phobius"/>
    </source>
</evidence>
<feature type="transmembrane region" description="Helical" evidence="1">
    <location>
        <begin position="54"/>
        <end position="77"/>
    </location>
</feature>